<dbReference type="InterPro" id="IPR043502">
    <property type="entry name" value="DNA/RNA_pol_sf"/>
</dbReference>
<gene>
    <name evidence="3" type="ORF">Tci_027534</name>
</gene>
<keyword evidence="3" id="KW-0808">Transferase</keyword>
<feature type="compositionally biased region" description="Polar residues" evidence="2">
    <location>
        <begin position="378"/>
        <end position="388"/>
    </location>
</feature>
<dbReference type="Gene3D" id="3.10.10.10">
    <property type="entry name" value="HIV Type 1 Reverse Transcriptase, subunit A, domain 1"/>
    <property type="match status" value="1"/>
</dbReference>
<name>A0A6L2L214_TANCI</name>
<keyword evidence="3" id="KW-0695">RNA-directed DNA polymerase</keyword>
<protein>
    <submittedName>
        <fullName evidence="3">Reverse transcriptase domain-containing protein</fullName>
    </submittedName>
</protein>
<comment type="caution">
    <text evidence="3">The sequence shown here is derived from an EMBL/GenBank/DDBJ whole genome shotgun (WGS) entry which is preliminary data.</text>
</comment>
<dbReference type="SUPFAM" id="SSF56672">
    <property type="entry name" value="DNA/RNA polymerases"/>
    <property type="match status" value="1"/>
</dbReference>
<feature type="region of interest" description="Disordered" evidence="2">
    <location>
        <begin position="374"/>
        <end position="411"/>
    </location>
</feature>
<feature type="region of interest" description="Disordered" evidence="2">
    <location>
        <begin position="474"/>
        <end position="496"/>
    </location>
</feature>
<dbReference type="AlphaFoldDB" id="A0A6L2L214"/>
<organism evidence="3">
    <name type="scientific">Tanacetum cinerariifolium</name>
    <name type="common">Dalmatian daisy</name>
    <name type="synonym">Chrysanthemum cinerariifolium</name>
    <dbReference type="NCBI Taxonomy" id="118510"/>
    <lineage>
        <taxon>Eukaryota</taxon>
        <taxon>Viridiplantae</taxon>
        <taxon>Streptophyta</taxon>
        <taxon>Embryophyta</taxon>
        <taxon>Tracheophyta</taxon>
        <taxon>Spermatophyta</taxon>
        <taxon>Magnoliopsida</taxon>
        <taxon>eudicotyledons</taxon>
        <taxon>Gunneridae</taxon>
        <taxon>Pentapetalae</taxon>
        <taxon>asterids</taxon>
        <taxon>campanulids</taxon>
        <taxon>Asterales</taxon>
        <taxon>Asteraceae</taxon>
        <taxon>Asteroideae</taxon>
        <taxon>Anthemideae</taxon>
        <taxon>Anthemidinae</taxon>
        <taxon>Tanacetum</taxon>
    </lineage>
</organism>
<dbReference type="EMBL" id="BKCJ010003515">
    <property type="protein sequence ID" value="GEU55556.1"/>
    <property type="molecule type" value="Genomic_DNA"/>
</dbReference>
<accession>A0A6L2L214</accession>
<reference evidence="3" key="1">
    <citation type="journal article" date="2019" name="Sci. Rep.">
        <title>Draft genome of Tanacetum cinerariifolium, the natural source of mosquito coil.</title>
        <authorList>
            <person name="Yamashiro T."/>
            <person name="Shiraishi A."/>
            <person name="Satake H."/>
            <person name="Nakayama K."/>
        </authorList>
    </citation>
    <scope>NUCLEOTIDE SEQUENCE</scope>
</reference>
<evidence type="ECO:0000313" key="3">
    <source>
        <dbReference type="EMBL" id="GEU55556.1"/>
    </source>
</evidence>
<feature type="compositionally biased region" description="Polar residues" evidence="2">
    <location>
        <begin position="397"/>
        <end position="406"/>
    </location>
</feature>
<evidence type="ECO:0000256" key="2">
    <source>
        <dbReference type="SAM" id="MobiDB-lite"/>
    </source>
</evidence>
<sequence length="801" mass="89151">MTLELADRSISCPVEVAEDVYVKVGERTLHVGKEAITFNLDQTSRYSANCNDMTAKRIDVIDMACEEYSQEVLSFSDVIASGNPTPYYDLIVSTTSSTLTPFENIDFLLEEVDAFLALEDYPTLPKVDQSYLDSEGDILLLEAFLNDDPSLPSPNQGNYLLEVCKELKICEAKYEKSSIDEPSEVELKDLPPHLKYAFLEGDDKLPVIIAKFLSMEEKTAFITVLKSYKRAITWKLSDIKGIDPEFYTHKILMEEDFEPAVQHQRRVNSKIHDVIKQEVLKLLDAGLIYPISDSPWVSPVHCVPKKGGFKVVENKENEVNLVSGYFFSTNKISCVVVNVMICTPLIKTGTRLRAAHEVPMLTVTASRVIEMEDPAAATDSSGVPSTIERSPLDFANENPSQQSTGPKDQGQEAVAYEVLPPENVTTTGVTPEAGQAKGIAATGPHVVKEHRKRGNDRINTNAPPKVLRRDHVDARPTESTHKGKSHAAIGLGMGSTRPVPMSQGVPVDMSDPDPLSFADPQLYLLRERSWTEIQNQRIPLLPPWSGHLKAFIGQNRKYNVNLARQVAMGSQLRLRFEQEAKLLKKSVAQVTHRDKRIQTRENKIKNLETLLEAETNMKKAAEGKSAELNKELENLRALFLDLQMSNNQQRCAEMDARLDVLSIDFDEELYSHMLTAIVGPRWVIKHGLRLPVMKSGESTELRQVFADVVSAGIAKDVVSVGIAKGISEGLKHGVEHKNANLSLEAIEAYDPEAEAKYIAAFHALKDLKYPIVDQLEILKDAPMDVIMASLHLKSDTEDDAL</sequence>
<proteinExistence type="predicted"/>
<evidence type="ECO:0000256" key="1">
    <source>
        <dbReference type="SAM" id="Coils"/>
    </source>
</evidence>
<feature type="coiled-coil region" evidence="1">
    <location>
        <begin position="597"/>
        <end position="645"/>
    </location>
</feature>
<keyword evidence="3" id="KW-0548">Nucleotidyltransferase</keyword>
<dbReference type="GO" id="GO:0003964">
    <property type="term" value="F:RNA-directed DNA polymerase activity"/>
    <property type="evidence" value="ECO:0007669"/>
    <property type="project" value="UniProtKB-KW"/>
</dbReference>
<keyword evidence="1" id="KW-0175">Coiled coil</keyword>